<feature type="region of interest" description="Disordered" evidence="1">
    <location>
        <begin position="103"/>
        <end position="125"/>
    </location>
</feature>
<dbReference type="OrthoDB" id="3792817at2759"/>
<proteinExistence type="predicted"/>
<feature type="compositionally biased region" description="Basic and acidic residues" evidence="1">
    <location>
        <begin position="200"/>
        <end position="216"/>
    </location>
</feature>
<name>A0A8E2ELY0_9PEZI</name>
<feature type="compositionally biased region" description="Low complexity" evidence="1">
    <location>
        <begin position="140"/>
        <end position="151"/>
    </location>
</feature>
<keyword evidence="3" id="KW-1185">Reference proteome</keyword>
<protein>
    <submittedName>
        <fullName evidence="2">Uncharacterized protein</fullName>
    </submittedName>
</protein>
<accession>A0A8E2ELY0</accession>
<dbReference type="Proteomes" id="UP000250266">
    <property type="component" value="Unassembled WGS sequence"/>
</dbReference>
<organism evidence="2 3">
    <name type="scientific">Lepidopterella palustris CBS 459.81</name>
    <dbReference type="NCBI Taxonomy" id="1314670"/>
    <lineage>
        <taxon>Eukaryota</taxon>
        <taxon>Fungi</taxon>
        <taxon>Dikarya</taxon>
        <taxon>Ascomycota</taxon>
        <taxon>Pezizomycotina</taxon>
        <taxon>Dothideomycetes</taxon>
        <taxon>Pleosporomycetidae</taxon>
        <taxon>Mytilinidiales</taxon>
        <taxon>Argynnaceae</taxon>
        <taxon>Lepidopterella</taxon>
    </lineage>
</organism>
<reference evidence="2 3" key="1">
    <citation type="journal article" date="2016" name="Nat. Commun.">
        <title>Ectomycorrhizal ecology is imprinted in the genome of the dominant symbiotic fungus Cenococcum geophilum.</title>
        <authorList>
            <consortium name="DOE Joint Genome Institute"/>
            <person name="Peter M."/>
            <person name="Kohler A."/>
            <person name="Ohm R.A."/>
            <person name="Kuo A."/>
            <person name="Krutzmann J."/>
            <person name="Morin E."/>
            <person name="Arend M."/>
            <person name="Barry K.W."/>
            <person name="Binder M."/>
            <person name="Choi C."/>
            <person name="Clum A."/>
            <person name="Copeland A."/>
            <person name="Grisel N."/>
            <person name="Haridas S."/>
            <person name="Kipfer T."/>
            <person name="LaButti K."/>
            <person name="Lindquist E."/>
            <person name="Lipzen A."/>
            <person name="Maire R."/>
            <person name="Meier B."/>
            <person name="Mihaltcheva S."/>
            <person name="Molinier V."/>
            <person name="Murat C."/>
            <person name="Poggeler S."/>
            <person name="Quandt C.A."/>
            <person name="Sperisen C."/>
            <person name="Tritt A."/>
            <person name="Tisserant E."/>
            <person name="Crous P.W."/>
            <person name="Henrissat B."/>
            <person name="Nehls U."/>
            <person name="Egli S."/>
            <person name="Spatafora J.W."/>
            <person name="Grigoriev I.V."/>
            <person name="Martin F.M."/>
        </authorList>
    </citation>
    <scope>NUCLEOTIDE SEQUENCE [LARGE SCALE GENOMIC DNA]</scope>
    <source>
        <strain evidence="2 3">CBS 459.81</strain>
    </source>
</reference>
<feature type="compositionally biased region" description="Basic residues" evidence="1">
    <location>
        <begin position="153"/>
        <end position="162"/>
    </location>
</feature>
<evidence type="ECO:0000313" key="3">
    <source>
        <dbReference type="Proteomes" id="UP000250266"/>
    </source>
</evidence>
<dbReference type="EMBL" id="KV744807">
    <property type="protein sequence ID" value="OCK86231.1"/>
    <property type="molecule type" value="Genomic_DNA"/>
</dbReference>
<feature type="compositionally biased region" description="Polar residues" evidence="1">
    <location>
        <begin position="164"/>
        <end position="176"/>
    </location>
</feature>
<gene>
    <name evidence="2" type="ORF">K432DRAFT_438645</name>
</gene>
<feature type="region of interest" description="Disordered" evidence="1">
    <location>
        <begin position="192"/>
        <end position="232"/>
    </location>
</feature>
<sequence>MPSLPRNRSNLVRVHSLYVSGIAGPLPVHVAVPYFFRGHYLYDEFLQPVEPATYANQTTLALRRAVHAAPPYEAERTVSHQLGTFVGDQFEVDEALDVWLERESESERGLEDGVNGGRDTRMNGDMNMDEENSDAIAGAAQTQAPPTGPAARRVNHRRRPAHSSRLSFSAPPTTRGTPPLFMYTVQQQYATEDDEQATGGHDRHIMGNGKGMREEGNWTGREGSWGEKGMEQ</sequence>
<dbReference type="AlphaFoldDB" id="A0A8E2ELY0"/>
<evidence type="ECO:0000256" key="1">
    <source>
        <dbReference type="SAM" id="MobiDB-lite"/>
    </source>
</evidence>
<feature type="region of interest" description="Disordered" evidence="1">
    <location>
        <begin position="140"/>
        <end position="179"/>
    </location>
</feature>
<evidence type="ECO:0000313" key="2">
    <source>
        <dbReference type="EMBL" id="OCK86231.1"/>
    </source>
</evidence>